<gene>
    <name evidence="2" type="ORF">HWQ56_14605</name>
</gene>
<keyword evidence="1" id="KW-0812">Transmembrane</keyword>
<dbReference type="Proteomes" id="UP000509568">
    <property type="component" value="Chromosome"/>
</dbReference>
<proteinExistence type="predicted"/>
<keyword evidence="1" id="KW-0472">Membrane</keyword>
<feature type="transmembrane region" description="Helical" evidence="1">
    <location>
        <begin position="12"/>
        <end position="29"/>
    </location>
</feature>
<reference evidence="2 3" key="1">
    <citation type="submission" date="2020-06" db="EMBL/GenBank/DDBJ databases">
        <title>Pseudomonas eucalypticola sp. nov., an endophyte of Eucalyptus dunnii leaves with biocontrol ability of eucalyptus leaf blight.</title>
        <authorList>
            <person name="Liu Y."/>
            <person name="Song Z."/>
            <person name="Zeng H."/>
            <person name="Lu M."/>
            <person name="Wang X."/>
            <person name="Lian X."/>
            <person name="Zhang Q."/>
        </authorList>
    </citation>
    <scope>NUCLEOTIDE SEQUENCE [LARGE SCALE GENOMIC DNA]</scope>
    <source>
        <strain evidence="2 3">NP-1</strain>
    </source>
</reference>
<name>A0A7D5HDR9_9PSED</name>
<keyword evidence="3" id="KW-1185">Reference proteome</keyword>
<evidence type="ECO:0000313" key="3">
    <source>
        <dbReference type="Proteomes" id="UP000509568"/>
    </source>
</evidence>
<organism evidence="2 3">
    <name type="scientific">Pseudomonas eucalypticola</name>
    <dbReference type="NCBI Taxonomy" id="2599595"/>
    <lineage>
        <taxon>Bacteria</taxon>
        <taxon>Pseudomonadati</taxon>
        <taxon>Pseudomonadota</taxon>
        <taxon>Gammaproteobacteria</taxon>
        <taxon>Pseudomonadales</taxon>
        <taxon>Pseudomonadaceae</taxon>
        <taxon>Pseudomonas</taxon>
    </lineage>
</organism>
<protein>
    <submittedName>
        <fullName evidence="2">General secretion pathway protein GspM</fullName>
    </submittedName>
</protein>
<dbReference type="Pfam" id="PF10741">
    <property type="entry name" value="T2SSM_b"/>
    <property type="match status" value="1"/>
</dbReference>
<dbReference type="EMBL" id="CP056030">
    <property type="protein sequence ID" value="QKZ04950.1"/>
    <property type="molecule type" value="Genomic_DNA"/>
</dbReference>
<evidence type="ECO:0000313" key="2">
    <source>
        <dbReference type="EMBL" id="QKZ04950.1"/>
    </source>
</evidence>
<dbReference type="NCBIfam" id="NF040576">
    <property type="entry name" value="T2SS_GspM_XpsM"/>
    <property type="match status" value="1"/>
</dbReference>
<dbReference type="AlphaFoldDB" id="A0A7D5HDR9"/>
<accession>A0A7D5HDR9</accession>
<evidence type="ECO:0000256" key="1">
    <source>
        <dbReference type="SAM" id="Phobius"/>
    </source>
</evidence>
<keyword evidence="1" id="KW-1133">Transmembrane helix</keyword>
<dbReference type="RefSeq" id="WP_176570955.1">
    <property type="nucleotide sequence ID" value="NZ_CP056030.1"/>
</dbReference>
<sequence>MRRPPTRNERRLGALALLAVVLYGAWYVLIDSWFATPMAALADQARVLDAQHQRYARLLAQGPALQAELERARQDPASRRSLLPGEDPSAAAADLMQALVDKVKAVSALGPGCEVSQRMPVVPEQDSAQAYRQVKVSLTLACGTGPLLQWLHQLEYGQPYLFVEALNISRATDAPEKGAAGRLKVQVLLRGYLTGAAQGAQP</sequence>
<dbReference type="InterPro" id="IPR034756">
    <property type="entry name" value="T2SSM_b"/>
</dbReference>
<dbReference type="KEGG" id="pez:HWQ56_14605"/>